<evidence type="ECO:0000313" key="2">
    <source>
        <dbReference type="Proteomes" id="UP000676336"/>
    </source>
</evidence>
<feature type="non-terminal residue" evidence="1">
    <location>
        <position position="1"/>
    </location>
</feature>
<dbReference type="EMBL" id="CAJOBI010188936">
    <property type="protein sequence ID" value="CAF4954554.1"/>
    <property type="molecule type" value="Genomic_DNA"/>
</dbReference>
<proteinExistence type="predicted"/>
<dbReference type="AlphaFoldDB" id="A0A8S3CW75"/>
<dbReference type="Proteomes" id="UP000676336">
    <property type="component" value="Unassembled WGS sequence"/>
</dbReference>
<protein>
    <submittedName>
        <fullName evidence="1">Uncharacterized protein</fullName>
    </submittedName>
</protein>
<accession>A0A8S3CW75</accession>
<evidence type="ECO:0000313" key="1">
    <source>
        <dbReference type="EMBL" id="CAF4954554.1"/>
    </source>
</evidence>
<reference evidence="1" key="1">
    <citation type="submission" date="2021-02" db="EMBL/GenBank/DDBJ databases">
        <authorList>
            <person name="Nowell W R."/>
        </authorList>
    </citation>
    <scope>NUCLEOTIDE SEQUENCE</scope>
</reference>
<sequence length="55" mass="6511">NLQRTLVLKCRNNRDCDEWTQHLLNLKEQANSFVSATASRFNSFAPVRQKQLAYW</sequence>
<organism evidence="1 2">
    <name type="scientific">Rotaria magnacalcarata</name>
    <dbReference type="NCBI Taxonomy" id="392030"/>
    <lineage>
        <taxon>Eukaryota</taxon>
        <taxon>Metazoa</taxon>
        <taxon>Spiralia</taxon>
        <taxon>Gnathifera</taxon>
        <taxon>Rotifera</taxon>
        <taxon>Eurotatoria</taxon>
        <taxon>Bdelloidea</taxon>
        <taxon>Philodinida</taxon>
        <taxon>Philodinidae</taxon>
        <taxon>Rotaria</taxon>
    </lineage>
</organism>
<comment type="caution">
    <text evidence="1">The sequence shown here is derived from an EMBL/GenBank/DDBJ whole genome shotgun (WGS) entry which is preliminary data.</text>
</comment>
<name>A0A8S3CW75_9BILA</name>
<gene>
    <name evidence="1" type="ORF">SMN809_LOCUS54286</name>
</gene>